<reference evidence="2" key="1">
    <citation type="journal article" date="2005" name="Euphytica">
        <title>The sexual differentiation of Cannabis sativa L.: a morphological and molecular study.</title>
        <authorList>
            <person name="Moliterni V.M.C."/>
            <person name="Cattivelli L."/>
            <person name="Ranalli P."/>
            <person name="Mandolino G."/>
        </authorList>
    </citation>
    <scope>NUCLEOTIDE SEQUENCE</scope>
    <source>
        <tissue evidence="2">Shoot apical meristem</tissue>
    </source>
</reference>
<dbReference type="AlphaFoldDB" id="Q5TIP6"/>
<feature type="compositionally biased region" description="Low complexity" evidence="1">
    <location>
        <begin position="13"/>
        <end position="29"/>
    </location>
</feature>
<evidence type="ECO:0000256" key="1">
    <source>
        <dbReference type="SAM" id="MobiDB-lite"/>
    </source>
</evidence>
<gene>
    <name evidence="2" type="primary">cdpk</name>
</gene>
<proteinExistence type="evidence at transcript level"/>
<sequence length="70" mass="8116">QILLLNILLRNPSQHSNRQPSSQHSSPSVHDLDRKNSISHLLWQRRPEILSWPPTSQTVKLMFLYSTVST</sequence>
<feature type="non-terminal residue" evidence="2">
    <location>
        <position position="70"/>
    </location>
</feature>
<evidence type="ECO:0000313" key="2">
    <source>
        <dbReference type="EMBL" id="CAI11399.1"/>
    </source>
</evidence>
<feature type="region of interest" description="Disordered" evidence="1">
    <location>
        <begin position="13"/>
        <end position="32"/>
    </location>
</feature>
<protein>
    <submittedName>
        <fullName evidence="2">Putative calcium dependent protein kinase</fullName>
    </submittedName>
</protein>
<name>Q5TIP6_CANSA</name>
<dbReference type="EMBL" id="AJ864401">
    <property type="protein sequence ID" value="CAI11399.1"/>
    <property type="molecule type" value="mRNA"/>
</dbReference>
<feature type="non-terminal residue" evidence="2">
    <location>
        <position position="1"/>
    </location>
</feature>
<dbReference type="GO" id="GO:0016301">
    <property type="term" value="F:kinase activity"/>
    <property type="evidence" value="ECO:0007669"/>
    <property type="project" value="UniProtKB-KW"/>
</dbReference>
<accession>Q5TIP6</accession>
<organism evidence="2">
    <name type="scientific">Cannabis sativa</name>
    <name type="common">Hemp</name>
    <name type="synonym">Marijuana</name>
    <dbReference type="NCBI Taxonomy" id="3483"/>
    <lineage>
        <taxon>Eukaryota</taxon>
        <taxon>Viridiplantae</taxon>
        <taxon>Streptophyta</taxon>
        <taxon>Embryophyta</taxon>
        <taxon>Tracheophyta</taxon>
        <taxon>Spermatophyta</taxon>
        <taxon>Magnoliopsida</taxon>
        <taxon>eudicotyledons</taxon>
        <taxon>Gunneridae</taxon>
        <taxon>Pentapetalae</taxon>
        <taxon>rosids</taxon>
        <taxon>fabids</taxon>
        <taxon>Rosales</taxon>
        <taxon>Cannabaceae</taxon>
        <taxon>Cannabis</taxon>
    </lineage>
</organism>
<keyword evidence="2" id="KW-0418">Kinase</keyword>
<keyword evidence="2" id="KW-0808">Transferase</keyword>